<evidence type="ECO:0000313" key="1">
    <source>
        <dbReference type="EMBL" id="KRX44429.1"/>
    </source>
</evidence>
<dbReference type="AlphaFoldDB" id="A0A0V0TZJ6"/>
<sequence>MGVHNIPELISKTYANLKLEIFIKATNKLLIRMSLNGTFKFANLSVLTGQIHRDFPSRLVSKQLLNRQSRWPEISAIARVALM</sequence>
<proteinExistence type="predicted"/>
<reference evidence="1 2" key="1">
    <citation type="submission" date="2015-01" db="EMBL/GenBank/DDBJ databases">
        <title>Evolution of Trichinella species and genotypes.</title>
        <authorList>
            <person name="Korhonen P.K."/>
            <person name="Edoardo P."/>
            <person name="Giuseppe L.R."/>
            <person name="Gasser R.B."/>
        </authorList>
    </citation>
    <scope>NUCLEOTIDE SEQUENCE [LARGE SCALE GENOMIC DNA]</scope>
    <source>
        <strain evidence="1">ISS417</strain>
    </source>
</reference>
<gene>
    <name evidence="1" type="ORF">T05_574</name>
</gene>
<keyword evidence="2" id="KW-1185">Reference proteome</keyword>
<comment type="caution">
    <text evidence="1">The sequence shown here is derived from an EMBL/GenBank/DDBJ whole genome shotgun (WGS) entry which is preliminary data.</text>
</comment>
<dbReference type="EMBL" id="JYDJ01000096">
    <property type="protein sequence ID" value="KRX44429.1"/>
    <property type="molecule type" value="Genomic_DNA"/>
</dbReference>
<accession>A0A0V0TZJ6</accession>
<protein>
    <submittedName>
        <fullName evidence="1">Uncharacterized protein</fullName>
    </submittedName>
</protein>
<organism evidence="1 2">
    <name type="scientific">Trichinella murrelli</name>
    <dbReference type="NCBI Taxonomy" id="144512"/>
    <lineage>
        <taxon>Eukaryota</taxon>
        <taxon>Metazoa</taxon>
        <taxon>Ecdysozoa</taxon>
        <taxon>Nematoda</taxon>
        <taxon>Enoplea</taxon>
        <taxon>Dorylaimia</taxon>
        <taxon>Trichinellida</taxon>
        <taxon>Trichinellidae</taxon>
        <taxon>Trichinella</taxon>
    </lineage>
</organism>
<name>A0A0V0TZJ6_9BILA</name>
<dbReference type="Proteomes" id="UP000055048">
    <property type="component" value="Unassembled WGS sequence"/>
</dbReference>
<evidence type="ECO:0000313" key="2">
    <source>
        <dbReference type="Proteomes" id="UP000055048"/>
    </source>
</evidence>